<evidence type="ECO:0000313" key="2">
    <source>
        <dbReference type="Proteomes" id="UP000762676"/>
    </source>
</evidence>
<reference evidence="1 2" key="1">
    <citation type="journal article" date="2021" name="Elife">
        <title>Chloroplast acquisition without the gene transfer in kleptoplastic sea slugs, Plakobranchus ocellatus.</title>
        <authorList>
            <person name="Maeda T."/>
            <person name="Takahashi S."/>
            <person name="Yoshida T."/>
            <person name="Shimamura S."/>
            <person name="Takaki Y."/>
            <person name="Nagai Y."/>
            <person name="Toyoda A."/>
            <person name="Suzuki Y."/>
            <person name="Arimoto A."/>
            <person name="Ishii H."/>
            <person name="Satoh N."/>
            <person name="Nishiyama T."/>
            <person name="Hasebe M."/>
            <person name="Maruyama T."/>
            <person name="Minagawa J."/>
            <person name="Obokata J."/>
            <person name="Shigenobu S."/>
        </authorList>
    </citation>
    <scope>NUCLEOTIDE SEQUENCE [LARGE SCALE GENOMIC DNA]</scope>
</reference>
<organism evidence="1 2">
    <name type="scientific">Elysia marginata</name>
    <dbReference type="NCBI Taxonomy" id="1093978"/>
    <lineage>
        <taxon>Eukaryota</taxon>
        <taxon>Metazoa</taxon>
        <taxon>Spiralia</taxon>
        <taxon>Lophotrochozoa</taxon>
        <taxon>Mollusca</taxon>
        <taxon>Gastropoda</taxon>
        <taxon>Heterobranchia</taxon>
        <taxon>Euthyneura</taxon>
        <taxon>Panpulmonata</taxon>
        <taxon>Sacoglossa</taxon>
        <taxon>Placobranchoidea</taxon>
        <taxon>Plakobranchidae</taxon>
        <taxon>Elysia</taxon>
    </lineage>
</organism>
<name>A0AAV4FM10_9GAST</name>
<dbReference type="AlphaFoldDB" id="A0AAV4FM10"/>
<protein>
    <recommendedName>
        <fullName evidence="3">Peptidase S8/S53 domain-containing protein</fullName>
    </recommendedName>
</protein>
<evidence type="ECO:0008006" key="3">
    <source>
        <dbReference type="Google" id="ProtNLM"/>
    </source>
</evidence>
<evidence type="ECO:0000313" key="1">
    <source>
        <dbReference type="EMBL" id="GFR74119.1"/>
    </source>
</evidence>
<keyword evidence="2" id="KW-1185">Reference proteome</keyword>
<proteinExistence type="predicted"/>
<dbReference type="Proteomes" id="UP000762676">
    <property type="component" value="Unassembled WGS sequence"/>
</dbReference>
<dbReference type="EMBL" id="BMAT01004474">
    <property type="protein sequence ID" value="GFR74119.1"/>
    <property type="molecule type" value="Genomic_DNA"/>
</dbReference>
<accession>A0AAV4FM10</accession>
<comment type="caution">
    <text evidence="1">The sequence shown here is derived from an EMBL/GenBank/DDBJ whole genome shotgun (WGS) entry which is preliminary data.</text>
</comment>
<sequence length="87" mass="9327">MRSPIFPDLFTSGQKVLRLLDVFDVQPGRSFATSCSLPALAAAAAAAVLSQLLKHQIQASTIETPYQFTCKNSSLLDNIASSVMPTK</sequence>
<gene>
    <name evidence="1" type="ORF">ElyMa_002154900</name>
</gene>